<comment type="function">
    <text evidence="15">Catalyzes the third of the four reactions of the long-chain fatty acids elongation cycle. This endoplasmic reticulum-bound enzymatic process, allows the addition of two carbons to the chain of long- and very long-chain fatty acids/VLCFAs per cycle. This enzyme catalyzes the dehydration of the 3-hydroxyacyl-CoA intermediate into trans-2,3-enoyl-CoA, within each cycle of fatty acid elongation. Thereby, it participates to the production of VLCFAs of different chain lengths that are involved in multiple biological processes as precursors of membrane lipids and lipid mediators.</text>
</comment>
<dbReference type="GO" id="GO:0030148">
    <property type="term" value="P:sphingolipid biosynthetic process"/>
    <property type="evidence" value="ECO:0007669"/>
    <property type="project" value="TreeGrafter"/>
</dbReference>
<dbReference type="Ensembl" id="ENSCUST00005003409.1">
    <property type="protein sequence ID" value="ENSCUSP00005003243.1"/>
    <property type="gene ID" value="ENSCUSG00005002194.1"/>
</dbReference>
<dbReference type="PANTHER" id="PTHR11035:SF22">
    <property type="entry name" value="VERY-LONG-CHAIN (3R)-3-HYDROXYACYL-COA DEHYDRATASE 1"/>
    <property type="match status" value="1"/>
</dbReference>
<name>A0A8C3TTL3_CATUS</name>
<dbReference type="PANTHER" id="PTHR11035">
    <property type="entry name" value="VERY-LONG-CHAIN (3R)-3-HYDROXYACYL-COA DEHYDRATASE"/>
    <property type="match status" value="1"/>
</dbReference>
<evidence type="ECO:0000256" key="9">
    <source>
        <dbReference type="ARBA" id="ARBA00023098"/>
    </source>
</evidence>
<feature type="transmembrane region" description="Helical" evidence="15">
    <location>
        <begin position="352"/>
        <end position="372"/>
    </location>
</feature>
<gene>
    <name evidence="17" type="primary">HACD1</name>
</gene>
<comment type="catalytic activity">
    <reaction evidence="14">
        <text>a very-long-chain (3R)-3-hydroxyacyl-CoA = a very-long-chain (2E)-enoyl-CoA + H2O</text>
        <dbReference type="Rhea" id="RHEA:45812"/>
        <dbReference type="ChEBI" id="CHEBI:15377"/>
        <dbReference type="ChEBI" id="CHEBI:83728"/>
        <dbReference type="ChEBI" id="CHEBI:85440"/>
        <dbReference type="EC" id="4.2.1.134"/>
    </reaction>
    <physiologicalReaction direction="left-to-right" evidence="14">
        <dbReference type="Rhea" id="RHEA:45813"/>
    </physiologicalReaction>
</comment>
<evidence type="ECO:0000256" key="13">
    <source>
        <dbReference type="ARBA" id="ARBA00023688"/>
    </source>
</evidence>
<feature type="region of interest" description="Disordered" evidence="16">
    <location>
        <begin position="104"/>
        <end position="209"/>
    </location>
</feature>
<dbReference type="GO" id="GO:0030497">
    <property type="term" value="P:fatty acid elongation"/>
    <property type="evidence" value="ECO:0007669"/>
    <property type="project" value="TreeGrafter"/>
</dbReference>
<evidence type="ECO:0000256" key="7">
    <source>
        <dbReference type="ARBA" id="ARBA00022832"/>
    </source>
</evidence>
<accession>A0A8C3TTL3</accession>
<organism evidence="17 18">
    <name type="scientific">Catharus ustulatus</name>
    <name type="common">Russet-backed thrush</name>
    <name type="synonym">Hylocichla ustulatus</name>
    <dbReference type="NCBI Taxonomy" id="91951"/>
    <lineage>
        <taxon>Eukaryota</taxon>
        <taxon>Metazoa</taxon>
        <taxon>Chordata</taxon>
        <taxon>Craniata</taxon>
        <taxon>Vertebrata</taxon>
        <taxon>Euteleostomi</taxon>
        <taxon>Archelosauria</taxon>
        <taxon>Archosauria</taxon>
        <taxon>Dinosauria</taxon>
        <taxon>Saurischia</taxon>
        <taxon>Theropoda</taxon>
        <taxon>Coelurosauria</taxon>
        <taxon>Aves</taxon>
        <taxon>Neognathae</taxon>
        <taxon>Neoaves</taxon>
        <taxon>Telluraves</taxon>
        <taxon>Australaves</taxon>
        <taxon>Passeriformes</taxon>
        <taxon>Turdidae</taxon>
        <taxon>Catharus</taxon>
    </lineage>
</organism>
<evidence type="ECO:0000256" key="1">
    <source>
        <dbReference type="ARBA" id="ARBA00004141"/>
    </source>
</evidence>
<evidence type="ECO:0000256" key="6">
    <source>
        <dbReference type="ARBA" id="ARBA00022692"/>
    </source>
</evidence>
<keyword evidence="18" id="KW-1185">Reference proteome</keyword>
<dbReference type="AlphaFoldDB" id="A0A8C3TTL3"/>
<evidence type="ECO:0000256" key="5">
    <source>
        <dbReference type="ARBA" id="ARBA00022516"/>
    </source>
</evidence>
<keyword evidence="12 15" id="KW-0456">Lyase</keyword>
<dbReference type="GO" id="GO:0042761">
    <property type="term" value="P:very long-chain fatty acid biosynthetic process"/>
    <property type="evidence" value="ECO:0007669"/>
    <property type="project" value="TreeGrafter"/>
</dbReference>
<feature type="compositionally biased region" description="Basic and acidic residues" evidence="16">
    <location>
        <begin position="148"/>
        <end position="157"/>
    </location>
</feature>
<evidence type="ECO:0000313" key="17">
    <source>
        <dbReference type="Ensembl" id="ENSCUSP00005003243.1"/>
    </source>
</evidence>
<keyword evidence="5 15" id="KW-0444">Lipid biosynthesis</keyword>
<feature type="compositionally biased region" description="Low complexity" evidence="16">
    <location>
        <begin position="162"/>
        <end position="173"/>
    </location>
</feature>
<dbReference type="Proteomes" id="UP000694563">
    <property type="component" value="Chromosome 1"/>
</dbReference>
<keyword evidence="6 15" id="KW-0812">Transmembrane</keyword>
<evidence type="ECO:0000256" key="10">
    <source>
        <dbReference type="ARBA" id="ARBA00023136"/>
    </source>
</evidence>
<sequence length="392" mass="44265">MQLKSHPSVCHLGALQALGRNFLFSDVILSVPHVLRVVFMETHQTLEVTLAGGSLGAWAYSPARLPGVLSQTHISVFPRTALFSVTVSEVGCARCLTVSKARYHPSRMSPPLEARPPPRAPGDPGRPAARREERAGPCEPLAAAAALGEDRWGERQRSVRLSARPQPRRGGSPSSPPCAPRSRPGNHGVQRGGRRRQRRRGGEGEWQEEEAGRLGHDLAHLLQRRHDCGVIHCAVGIVRTSVLVTGVQVSSRIFMVWFIAHSIKQIQNEESVILFLVVWTVTEITRYSFYTFNLLNHLPYFIKWARYNFFIILYPAGVAGELLTIYAALPYVKKTGMFSLRLPNKYNVSFDYYYFLIIVMFSYVPLFPQLYFHMLRQRRRVLHGEVIVEKDD</sequence>
<evidence type="ECO:0000256" key="8">
    <source>
        <dbReference type="ARBA" id="ARBA00022989"/>
    </source>
</evidence>
<dbReference type="InterPro" id="IPR016130">
    <property type="entry name" value="Tyr_Pase_AS"/>
</dbReference>
<reference evidence="17" key="2">
    <citation type="submission" date="2025-08" db="UniProtKB">
        <authorList>
            <consortium name="Ensembl"/>
        </authorList>
    </citation>
    <scope>IDENTIFICATION</scope>
</reference>
<dbReference type="InterPro" id="IPR007482">
    <property type="entry name" value="Tyr_Pase-like_PTPLA"/>
</dbReference>
<comment type="catalytic activity">
    <reaction evidence="13">
        <text>(3R)-hydroxyhexadecanoyl-CoA = (2E)-hexadecenoyl-CoA + H2O</text>
        <dbReference type="Rhea" id="RHEA:39159"/>
        <dbReference type="ChEBI" id="CHEBI:15377"/>
        <dbReference type="ChEBI" id="CHEBI:61526"/>
        <dbReference type="ChEBI" id="CHEBI:74278"/>
    </reaction>
    <physiologicalReaction direction="left-to-right" evidence="13">
        <dbReference type="Rhea" id="RHEA:39160"/>
    </physiologicalReaction>
</comment>
<keyword evidence="7 15" id="KW-0276">Fatty acid metabolism</keyword>
<evidence type="ECO:0000256" key="16">
    <source>
        <dbReference type="SAM" id="MobiDB-lite"/>
    </source>
</evidence>
<evidence type="ECO:0000256" key="2">
    <source>
        <dbReference type="ARBA" id="ARBA00005194"/>
    </source>
</evidence>
<evidence type="ECO:0000313" key="18">
    <source>
        <dbReference type="Proteomes" id="UP000694563"/>
    </source>
</evidence>
<dbReference type="UniPathway" id="UPA00094"/>
<keyword evidence="15" id="KW-0256">Endoplasmic reticulum</keyword>
<dbReference type="Pfam" id="PF04387">
    <property type="entry name" value="PTPLA"/>
    <property type="match status" value="1"/>
</dbReference>
<keyword evidence="8 15" id="KW-1133">Transmembrane helix</keyword>
<proteinExistence type="inferred from homology"/>
<evidence type="ECO:0000256" key="14">
    <source>
        <dbReference type="ARBA" id="ARBA00023727"/>
    </source>
</evidence>
<evidence type="ECO:0000256" key="12">
    <source>
        <dbReference type="ARBA" id="ARBA00023239"/>
    </source>
</evidence>
<evidence type="ECO:0000256" key="11">
    <source>
        <dbReference type="ARBA" id="ARBA00023160"/>
    </source>
</evidence>
<dbReference type="PROSITE" id="PS00383">
    <property type="entry name" value="TYR_PHOSPHATASE_1"/>
    <property type="match status" value="1"/>
</dbReference>
<protein>
    <recommendedName>
        <fullName evidence="4 15">Very-long-chain (3R)-3-hydroxyacyl-CoA dehydratase</fullName>
        <ecNumber evidence="4 15">4.2.1.134</ecNumber>
    </recommendedName>
</protein>
<comment type="similarity">
    <text evidence="3 15">Belongs to the very long-chain fatty acids dehydratase HACD family.</text>
</comment>
<comment type="caution">
    <text evidence="15">Lacks conserved residue(s) required for the propagation of feature annotation.</text>
</comment>
<dbReference type="EC" id="4.2.1.134" evidence="4 15"/>
<dbReference type="GO" id="GO:0102158">
    <property type="term" value="F:very-long-chain (3R)-3-hydroxyacyl-CoA dehydratase activity"/>
    <property type="evidence" value="ECO:0007669"/>
    <property type="project" value="UniProtKB-EC"/>
</dbReference>
<evidence type="ECO:0000256" key="4">
    <source>
        <dbReference type="ARBA" id="ARBA00013122"/>
    </source>
</evidence>
<comment type="subcellular location">
    <subcellularLocation>
        <location evidence="15">Endoplasmic reticulum membrane</location>
        <topology evidence="15">Multi-pass membrane protein</topology>
    </subcellularLocation>
    <subcellularLocation>
        <location evidence="1">Membrane</location>
        <topology evidence="1">Multi-pass membrane protein</topology>
    </subcellularLocation>
</comment>
<comment type="pathway">
    <text evidence="2 15">Lipid metabolism; fatty acid biosynthesis.</text>
</comment>
<dbReference type="GO" id="GO:0005789">
    <property type="term" value="C:endoplasmic reticulum membrane"/>
    <property type="evidence" value="ECO:0007669"/>
    <property type="project" value="UniProtKB-SubCell"/>
</dbReference>
<feature type="transmembrane region" description="Helical" evidence="15">
    <location>
        <begin position="307"/>
        <end position="332"/>
    </location>
</feature>
<keyword evidence="9 15" id="KW-0443">Lipid metabolism</keyword>
<evidence type="ECO:0000256" key="3">
    <source>
        <dbReference type="ARBA" id="ARBA00007811"/>
    </source>
</evidence>
<keyword evidence="11 15" id="KW-0275">Fatty acid biosynthesis</keyword>
<keyword evidence="10 15" id="KW-0472">Membrane</keyword>
<reference evidence="17" key="3">
    <citation type="submission" date="2025-09" db="UniProtKB">
        <authorList>
            <consortium name="Ensembl"/>
        </authorList>
    </citation>
    <scope>IDENTIFICATION</scope>
</reference>
<feature type="compositionally biased region" description="Low complexity" evidence="16">
    <location>
        <begin position="137"/>
        <end position="147"/>
    </location>
</feature>
<evidence type="ECO:0000256" key="15">
    <source>
        <dbReference type="RuleBase" id="RU363109"/>
    </source>
</evidence>
<reference evidence="17" key="1">
    <citation type="submission" date="2020-10" db="EMBL/GenBank/DDBJ databases">
        <title>Catharus ustulatus (Swainson's thrush) genome, bCatUst1, primary haplotype v2.</title>
        <authorList>
            <person name="Delmore K."/>
            <person name="Vafadar M."/>
            <person name="Formenti G."/>
            <person name="Chow W."/>
            <person name="Pelan S."/>
            <person name="Howe K."/>
            <person name="Rhie A."/>
            <person name="Mountcastle J."/>
            <person name="Haase B."/>
            <person name="Fedrigo O."/>
            <person name="Jarvis E.D."/>
        </authorList>
    </citation>
    <scope>NUCLEOTIDE SEQUENCE [LARGE SCALE GENOMIC DNA]</scope>
</reference>